<comment type="cofactor">
    <cofactor evidence="3">
        <name>Mg(2+)</name>
        <dbReference type="ChEBI" id="CHEBI:18420"/>
    </cofactor>
</comment>
<feature type="domain" description="4'-phosphopantetheinyl transferase N-terminal" evidence="5">
    <location>
        <begin position="28"/>
        <end position="94"/>
    </location>
</feature>
<evidence type="ECO:0000313" key="7">
    <source>
        <dbReference type="Proteomes" id="UP000588112"/>
    </source>
</evidence>
<dbReference type="InterPro" id="IPR041354">
    <property type="entry name" value="4PPT_N"/>
</dbReference>
<dbReference type="Gene3D" id="3.90.470.20">
    <property type="entry name" value="4'-phosphopantetheinyl transferase domain"/>
    <property type="match status" value="1"/>
</dbReference>
<keyword evidence="7" id="KW-1185">Reference proteome</keyword>
<dbReference type="GO" id="GO:0009366">
    <property type="term" value="C:enterobactin synthetase complex"/>
    <property type="evidence" value="ECO:0007669"/>
    <property type="project" value="InterPro"/>
</dbReference>
<reference evidence="6 7" key="1">
    <citation type="submission" date="2020-08" db="EMBL/GenBank/DDBJ databases">
        <title>Sequencing the genomes of 1000 actinobacteria strains.</title>
        <authorList>
            <person name="Klenk H.-P."/>
        </authorList>
    </citation>
    <scope>NUCLEOTIDE SEQUENCE [LARGE SCALE GENOMIC DNA]</scope>
    <source>
        <strain evidence="6 7">DSM 45790</strain>
    </source>
</reference>
<dbReference type="InterPro" id="IPR008278">
    <property type="entry name" value="4-PPantetheinyl_Trfase_dom"/>
</dbReference>
<dbReference type="PANTHER" id="PTHR38096">
    <property type="entry name" value="ENTEROBACTIN SYNTHASE COMPONENT D"/>
    <property type="match status" value="1"/>
</dbReference>
<protein>
    <submittedName>
        <fullName evidence="6">4'-phosphopantetheinyl transferase EntD</fullName>
    </submittedName>
</protein>
<feature type="binding site" evidence="3">
    <location>
        <position position="107"/>
    </location>
    <ligand>
        <name>Mg(2+)</name>
        <dbReference type="ChEBI" id="CHEBI:18420"/>
    </ligand>
</feature>
<comment type="caution">
    <text evidence="6">The sequence shown here is derived from an EMBL/GenBank/DDBJ whole genome shotgun (WGS) entry which is preliminary data.</text>
</comment>
<proteinExistence type="predicted"/>
<evidence type="ECO:0000256" key="2">
    <source>
        <dbReference type="PIRSR" id="PIRSR603542-1"/>
    </source>
</evidence>
<dbReference type="PRINTS" id="PR01399">
    <property type="entry name" value="ENTSNTHTASED"/>
</dbReference>
<evidence type="ECO:0000256" key="3">
    <source>
        <dbReference type="PIRSR" id="PIRSR603542-2"/>
    </source>
</evidence>
<dbReference type="InterPro" id="IPR037143">
    <property type="entry name" value="4-PPantetheinyl_Trfase_dom_sf"/>
</dbReference>
<accession>A0A7W8Z615</accession>
<organism evidence="6 7">
    <name type="scientific">Sphaerisporangium krabiense</name>
    <dbReference type="NCBI Taxonomy" id="763782"/>
    <lineage>
        <taxon>Bacteria</taxon>
        <taxon>Bacillati</taxon>
        <taxon>Actinomycetota</taxon>
        <taxon>Actinomycetes</taxon>
        <taxon>Streptosporangiales</taxon>
        <taxon>Streptosporangiaceae</taxon>
        <taxon>Sphaerisporangium</taxon>
    </lineage>
</organism>
<feature type="binding site" evidence="2">
    <location>
        <begin position="83"/>
        <end position="84"/>
    </location>
    <ligand>
        <name>CoA</name>
        <dbReference type="ChEBI" id="CHEBI:57287"/>
    </ligand>
</feature>
<keyword evidence="1 6" id="KW-0808">Transferase</keyword>
<evidence type="ECO:0000313" key="6">
    <source>
        <dbReference type="EMBL" id="MBB5628010.1"/>
    </source>
</evidence>
<dbReference type="Pfam" id="PF01648">
    <property type="entry name" value="ACPS"/>
    <property type="match status" value="1"/>
</dbReference>
<feature type="binding site" evidence="2">
    <location>
        <position position="154"/>
    </location>
    <ligand>
        <name>CoA</name>
        <dbReference type="ChEBI" id="CHEBI:57287"/>
    </ligand>
</feature>
<name>A0A7W8Z615_9ACTN</name>
<dbReference type="Pfam" id="PF17837">
    <property type="entry name" value="4PPT_N"/>
    <property type="match status" value="1"/>
</dbReference>
<keyword evidence="3" id="KW-0479">Metal-binding</keyword>
<feature type="binding site" evidence="2">
    <location>
        <position position="47"/>
    </location>
    <ligand>
        <name>CoA</name>
        <dbReference type="ChEBI" id="CHEBI:57287"/>
    </ligand>
</feature>
<dbReference type="PANTHER" id="PTHR38096:SF1">
    <property type="entry name" value="ENTEROBACTIN SYNTHASE COMPONENT D"/>
    <property type="match status" value="1"/>
</dbReference>
<feature type="binding site" evidence="2">
    <location>
        <position position="105"/>
    </location>
    <ligand>
        <name>CoA</name>
        <dbReference type="ChEBI" id="CHEBI:57287"/>
    </ligand>
</feature>
<evidence type="ECO:0000259" key="4">
    <source>
        <dbReference type="Pfam" id="PF01648"/>
    </source>
</evidence>
<dbReference type="RefSeq" id="WP_184612591.1">
    <property type="nucleotide sequence ID" value="NZ_BOOS01000015.1"/>
</dbReference>
<dbReference type="GO" id="GO:0008897">
    <property type="term" value="F:holo-[acyl-carrier-protein] synthase activity"/>
    <property type="evidence" value="ECO:0007669"/>
    <property type="project" value="InterPro"/>
</dbReference>
<dbReference type="InterPro" id="IPR003542">
    <property type="entry name" value="Enbac_synth_compD-like"/>
</dbReference>
<dbReference type="GO" id="GO:0009239">
    <property type="term" value="P:enterobactin biosynthetic process"/>
    <property type="evidence" value="ECO:0007669"/>
    <property type="project" value="InterPro"/>
</dbReference>
<feature type="binding site" evidence="3">
    <location>
        <position position="105"/>
    </location>
    <ligand>
        <name>Mg(2+)</name>
        <dbReference type="ChEBI" id="CHEBI:18420"/>
    </ligand>
</feature>
<dbReference type="Proteomes" id="UP000588112">
    <property type="component" value="Unassembled WGS sequence"/>
</dbReference>
<feature type="domain" description="4'-phosphopantetheinyl transferase" evidence="4">
    <location>
        <begin position="101"/>
        <end position="179"/>
    </location>
</feature>
<keyword evidence="3" id="KW-0460">Magnesium</keyword>
<feature type="binding site" evidence="2">
    <location>
        <position position="150"/>
    </location>
    <ligand>
        <name>CoA</name>
        <dbReference type="ChEBI" id="CHEBI:57287"/>
    </ligand>
</feature>
<dbReference type="GO" id="GO:0005886">
    <property type="term" value="C:plasma membrane"/>
    <property type="evidence" value="ECO:0007669"/>
    <property type="project" value="TreeGrafter"/>
</dbReference>
<feature type="binding site" evidence="3">
    <location>
        <position position="106"/>
    </location>
    <ligand>
        <name>Mg(2+)</name>
        <dbReference type="ChEBI" id="CHEBI:18420"/>
    </ligand>
</feature>
<dbReference type="AlphaFoldDB" id="A0A7W8Z615"/>
<dbReference type="EMBL" id="JACHBR010000001">
    <property type="protein sequence ID" value="MBB5628010.1"/>
    <property type="molecule type" value="Genomic_DNA"/>
</dbReference>
<dbReference type="SUPFAM" id="SSF56214">
    <property type="entry name" value="4'-phosphopantetheinyl transferase"/>
    <property type="match status" value="1"/>
</dbReference>
<sequence>MIERIVPASVAGADLFEDPSDVELFPEEEEALAQAVDKRRREFTSARACVRRALDALGLPPVPVVPGPRGEPGWPGGVVGSITHCEGYRGAALARSSQVAAIGIDAEPNGPLPEGVLEVISLPQERVHLRELSRRDASIHWERLLFCAKETVYKAWFPLTGLWLDFEEAEVEIDPARGTFAARLLVPGPAVGGARLQGFSGRLLVENGLILTAIVVPAPGVADLPAPGVADLPLPGAKTA</sequence>
<evidence type="ECO:0000259" key="5">
    <source>
        <dbReference type="Pfam" id="PF17837"/>
    </source>
</evidence>
<feature type="binding site" evidence="2">
    <location>
        <position position="39"/>
    </location>
    <ligand>
        <name>CoA</name>
        <dbReference type="ChEBI" id="CHEBI:57287"/>
    </ligand>
</feature>
<evidence type="ECO:0000256" key="1">
    <source>
        <dbReference type="ARBA" id="ARBA00022679"/>
    </source>
</evidence>
<dbReference type="GO" id="GO:0000287">
    <property type="term" value="F:magnesium ion binding"/>
    <property type="evidence" value="ECO:0007669"/>
    <property type="project" value="InterPro"/>
</dbReference>
<feature type="binding site" evidence="2">
    <location>
        <position position="164"/>
    </location>
    <ligand>
        <name>CoA</name>
        <dbReference type="ChEBI" id="CHEBI:57287"/>
    </ligand>
</feature>
<gene>
    <name evidence="6" type="ORF">BJ981_003709</name>
</gene>